<dbReference type="Gene3D" id="3.90.550.10">
    <property type="entry name" value="Spore Coat Polysaccharide Biosynthesis Protein SpsA, Chain A"/>
    <property type="match status" value="1"/>
</dbReference>
<dbReference type="Proteomes" id="UP001189429">
    <property type="component" value="Unassembled WGS sequence"/>
</dbReference>
<dbReference type="InterPro" id="IPR029044">
    <property type="entry name" value="Nucleotide-diphossugar_trans"/>
</dbReference>
<sequence length="870" mass="93579">MAAAGELSRLLKDSPRVRFRVRRFGADDPCGMEDFLSENVALLCIYCSGDEGEANTLYARTLSKKLHQAGKGWSQRTGKAPGCFAALGYGHMDPYVMLYRNSRGDSGLIAEALEALGSTPLLRHQYVDEKVPGGVAAVAQQWAQRVAQQVDDWARGGWSPEPEKLKGPEWTASKLRARAPSEWRFPPGLRRVRALALERRGPHGDHGARRLDAVPGDALQRKRLGTSQRTACRTFDEITRWEFVVNRNDGAEVVEGRRTSGVAAPATSLKSLLKRSLSRALAELGNAIADRRSDGEAAREVAGAGGGGKAGGSAKAVHVAADCRTEGRSAGRAAPARKLGDLPMKRTCAEASLTDLLAKAGQEHVLAYWADLSGEEQAALEAQLWALEESVGLASLKPALAETLKAHAEAKVCEIAPPPAEWVNYADGSDLVSEKRWEDAGLDLVAQGKCAACVLAGGMGTRLGSSYPKGMLGAEEIGEDFLPSRKSIFQLQAERILSVQRRAQSRAGLAEAPTVFFLVMTGAATDAPTRDFFKRHKYFGLKDEQVVFFEQGVMPCMAEDGKMLMETKGKIAVSPDGNAGIYPALRRHGVLDTLQAKGVEYVQCFSVDNILVRVADPVWYGFQKEAGADVVAKTIPKRNWQEAVGVVTLKDGAPGVIEYSEIGEVRAQETDASGSLRYNAANICLQAYTLDFLRGPAQQFKTVWHVARKDIPTVNGKTPGIKLEGFIFDVFAVAKVFRTLQVERAAEFSAIKNASASGKPDTPATALESISRLHRRWLRAAGSPIVEDDASGAGPICEDTAAARGVSSSLDTLVVHQHKSLAMLLSFGLGTAFIDIGYGKSCFGCGSNLGVSGLESIVQQPMNNSLTYCF</sequence>
<proteinExistence type="inferred from homology"/>
<name>A0ABN9WQ08_9DINO</name>
<feature type="region of interest" description="Disordered" evidence="7">
    <location>
        <begin position="292"/>
        <end position="312"/>
    </location>
</feature>
<reference evidence="8" key="1">
    <citation type="submission" date="2023-10" db="EMBL/GenBank/DDBJ databases">
        <authorList>
            <person name="Chen Y."/>
            <person name="Shah S."/>
            <person name="Dougan E. K."/>
            <person name="Thang M."/>
            <person name="Chan C."/>
        </authorList>
    </citation>
    <scope>NUCLEOTIDE SEQUENCE [LARGE SCALE GENOMIC DNA]</scope>
</reference>
<evidence type="ECO:0000256" key="1">
    <source>
        <dbReference type="ARBA" id="ARBA00005208"/>
    </source>
</evidence>
<comment type="caution">
    <text evidence="8">The sequence shown here is derived from an EMBL/GenBank/DDBJ whole genome shotgun (WGS) entry which is preliminary data.</text>
</comment>
<evidence type="ECO:0000256" key="5">
    <source>
        <dbReference type="ARBA" id="ARBA00022695"/>
    </source>
</evidence>
<evidence type="ECO:0000313" key="9">
    <source>
        <dbReference type="Proteomes" id="UP001189429"/>
    </source>
</evidence>
<evidence type="ECO:0000256" key="2">
    <source>
        <dbReference type="ARBA" id="ARBA00010401"/>
    </source>
</evidence>
<evidence type="ECO:0000313" key="8">
    <source>
        <dbReference type="EMBL" id="CAK0887511.1"/>
    </source>
</evidence>
<accession>A0ABN9WQ08</accession>
<dbReference type="InterPro" id="IPR039741">
    <property type="entry name" value="UDP-sugar_pyrophosphorylase"/>
</dbReference>
<dbReference type="Pfam" id="PF01704">
    <property type="entry name" value="UDPGP"/>
    <property type="match status" value="1"/>
</dbReference>
<dbReference type="EC" id="2.7.7.23" evidence="3"/>
<protein>
    <recommendedName>
        <fullName evidence="3">UDP-N-acetylglucosamine diphosphorylase</fullName>
        <ecNumber evidence="3">2.7.7.23</ecNumber>
    </recommendedName>
</protein>
<comment type="catalytic activity">
    <reaction evidence="6">
        <text>N-acetyl-alpha-D-glucosamine 1-phosphate + UTP + H(+) = UDP-N-acetyl-alpha-D-glucosamine + diphosphate</text>
        <dbReference type="Rhea" id="RHEA:13509"/>
        <dbReference type="ChEBI" id="CHEBI:15378"/>
        <dbReference type="ChEBI" id="CHEBI:33019"/>
        <dbReference type="ChEBI" id="CHEBI:46398"/>
        <dbReference type="ChEBI" id="CHEBI:57705"/>
        <dbReference type="ChEBI" id="CHEBI:57776"/>
        <dbReference type="EC" id="2.7.7.23"/>
    </reaction>
</comment>
<keyword evidence="4" id="KW-0808">Transferase</keyword>
<dbReference type="PANTHER" id="PTHR11952:SF2">
    <property type="entry name" value="LD24639P"/>
    <property type="match status" value="1"/>
</dbReference>
<evidence type="ECO:0000256" key="7">
    <source>
        <dbReference type="SAM" id="MobiDB-lite"/>
    </source>
</evidence>
<dbReference type="InterPro" id="IPR002618">
    <property type="entry name" value="UDPGP_fam"/>
</dbReference>
<dbReference type="SUPFAM" id="SSF53448">
    <property type="entry name" value="Nucleotide-diphospho-sugar transferases"/>
    <property type="match status" value="1"/>
</dbReference>
<organism evidence="8 9">
    <name type="scientific">Prorocentrum cordatum</name>
    <dbReference type="NCBI Taxonomy" id="2364126"/>
    <lineage>
        <taxon>Eukaryota</taxon>
        <taxon>Sar</taxon>
        <taxon>Alveolata</taxon>
        <taxon>Dinophyceae</taxon>
        <taxon>Prorocentrales</taxon>
        <taxon>Prorocentraceae</taxon>
        <taxon>Prorocentrum</taxon>
    </lineage>
</organism>
<dbReference type="CDD" id="cd04193">
    <property type="entry name" value="UDPGlcNAc_PPase"/>
    <property type="match status" value="1"/>
</dbReference>
<gene>
    <name evidence="8" type="ORF">PCOR1329_LOCUS68542</name>
</gene>
<evidence type="ECO:0000256" key="6">
    <source>
        <dbReference type="ARBA" id="ARBA00048493"/>
    </source>
</evidence>
<comment type="pathway">
    <text evidence="1">Nucleotide-sugar biosynthesis; UDP-N-acetyl-alpha-D-glucosamine biosynthesis; UDP-N-acetyl-alpha-D-glucosamine from N-acetyl-alpha-D-glucosamine 1-phosphate: step 1/1.</text>
</comment>
<dbReference type="PANTHER" id="PTHR11952">
    <property type="entry name" value="UDP- GLUCOSE PYROPHOSPHORYLASE"/>
    <property type="match status" value="1"/>
</dbReference>
<keyword evidence="9" id="KW-1185">Reference proteome</keyword>
<keyword evidence="5" id="KW-0548">Nucleotidyltransferase</keyword>
<comment type="similarity">
    <text evidence="2">Belongs to the UDPGP type 1 family.</text>
</comment>
<dbReference type="EMBL" id="CAUYUJ010018948">
    <property type="protein sequence ID" value="CAK0887511.1"/>
    <property type="molecule type" value="Genomic_DNA"/>
</dbReference>
<evidence type="ECO:0000256" key="3">
    <source>
        <dbReference type="ARBA" id="ARBA00012457"/>
    </source>
</evidence>
<evidence type="ECO:0000256" key="4">
    <source>
        <dbReference type="ARBA" id="ARBA00022679"/>
    </source>
</evidence>